<evidence type="ECO:0000313" key="3">
    <source>
        <dbReference type="EnsemblMetazoa" id="CPIJ011290-PA"/>
    </source>
</evidence>
<name>B0WYM4_CULQU</name>
<keyword evidence="4" id="KW-1185">Reference proteome</keyword>
<gene>
    <name evidence="3" type="primary">6045087</name>
    <name evidence="2" type="ORF">CpipJ_CPIJ011290</name>
</gene>
<reference evidence="2" key="1">
    <citation type="submission" date="2007-03" db="EMBL/GenBank/DDBJ databases">
        <title>Annotation of Culex pipiens quinquefasciatus.</title>
        <authorList>
            <consortium name="The Broad Institute Genome Sequencing Platform"/>
            <person name="Atkinson P.W."/>
            <person name="Hemingway J."/>
            <person name="Christensen B.M."/>
            <person name="Higgs S."/>
            <person name="Kodira C."/>
            <person name="Hannick L."/>
            <person name="Megy K."/>
            <person name="O'Leary S."/>
            <person name="Pearson M."/>
            <person name="Haas B.J."/>
            <person name="Mauceli E."/>
            <person name="Wortman J.R."/>
            <person name="Lee N.H."/>
            <person name="Guigo R."/>
            <person name="Stanke M."/>
            <person name="Alvarado L."/>
            <person name="Amedeo P."/>
            <person name="Antoine C.H."/>
            <person name="Arensburger P."/>
            <person name="Bidwell S.L."/>
            <person name="Crawford M."/>
            <person name="Camaro F."/>
            <person name="Devon K."/>
            <person name="Engels R."/>
            <person name="Hammond M."/>
            <person name="Howarth C."/>
            <person name="Koehrsen M."/>
            <person name="Lawson D."/>
            <person name="Montgomery P."/>
            <person name="Nene V."/>
            <person name="Nusbaum C."/>
            <person name="Puiu D."/>
            <person name="Romero-Severson J."/>
            <person name="Severson D.W."/>
            <person name="Shumway M."/>
            <person name="Sisk P."/>
            <person name="Stolte C."/>
            <person name="Zeng Q."/>
            <person name="Eisenstadt E."/>
            <person name="Fraser-Liggett C."/>
            <person name="Strausberg R."/>
            <person name="Galagan J."/>
            <person name="Birren B."/>
            <person name="Collins F.H."/>
        </authorList>
    </citation>
    <scope>NUCLEOTIDE SEQUENCE [LARGE SCALE GENOMIC DNA]</scope>
    <source>
        <strain evidence="2">JHB</strain>
    </source>
</reference>
<evidence type="ECO:0000313" key="2">
    <source>
        <dbReference type="EMBL" id="EDS37134.1"/>
    </source>
</evidence>
<feature type="region of interest" description="Disordered" evidence="1">
    <location>
        <begin position="323"/>
        <end position="342"/>
    </location>
</feature>
<dbReference type="OrthoDB" id="7764587at2759"/>
<dbReference type="EnsemblMetazoa" id="CPIJ011290-RA">
    <property type="protein sequence ID" value="CPIJ011290-PA"/>
    <property type="gene ID" value="CPIJ011290"/>
</dbReference>
<dbReference type="Proteomes" id="UP000002320">
    <property type="component" value="Unassembled WGS sequence"/>
</dbReference>
<proteinExistence type="predicted"/>
<dbReference type="EMBL" id="DS232192">
    <property type="protein sequence ID" value="EDS37134.1"/>
    <property type="molecule type" value="Genomic_DNA"/>
</dbReference>
<feature type="compositionally biased region" description="Basic residues" evidence="1">
    <location>
        <begin position="405"/>
        <end position="417"/>
    </location>
</feature>
<sequence>MHRLFCLFMNSSASSGNSPKPLQLAAYVADNYIRNTCRQEWIVAQLESAIRAVRNGCSKTEVHFTGSLRRMCREEKHAGTDWFYCFRKRFPNLVLRVAEPTSKARAKGFDRKSVGYIFVEHFYPPDKFYDMEEFGVSTASLLMFSLFTFRFRTESSLNADRTKSEEWFSAEKGVTTTVVFTKSAAGDFVPPMFIFPRQRMNDALKTNLQLLEKARRNHVRIVSIPTHTSHKLQPCDLTPMASVRSYYNSASHSLLRHAPLGRAPYDICSLMGQAFTLSASRSTAENGFRRAALVPLKPAISTDEDFASADYLSQMNVDQAQIGNDDSEVGNEEAAHRSEHQRSEIIIEEDVYFLIQDNGEKKLQSINNADEKDTNGAAEHLGQDAAEASSRALEPSVETDQKATLKNKKPKQTKKHLASSNENRVDESIPKKRVRWDAR</sequence>
<dbReference type="InParanoid" id="B0WYM4"/>
<feature type="compositionally biased region" description="Basic and acidic residues" evidence="1">
    <location>
        <begin position="423"/>
        <end position="439"/>
    </location>
</feature>
<dbReference type="AlphaFoldDB" id="B0WYM4"/>
<evidence type="ECO:0000256" key="1">
    <source>
        <dbReference type="SAM" id="MobiDB-lite"/>
    </source>
</evidence>
<dbReference type="HOGENOM" id="CLU_013929_10_1_1"/>
<dbReference type="eggNOG" id="KOG3105">
    <property type="taxonomic scope" value="Eukaryota"/>
</dbReference>
<reference evidence="3" key="2">
    <citation type="submission" date="2021-02" db="UniProtKB">
        <authorList>
            <consortium name="EnsemblMetazoa"/>
        </authorList>
    </citation>
    <scope>IDENTIFICATION</scope>
    <source>
        <strain evidence="3">JHB</strain>
    </source>
</reference>
<dbReference type="KEGG" id="cqu:CpipJ_CPIJ011290"/>
<dbReference type="VEuPathDB" id="VectorBase:CPIJ011290"/>
<dbReference type="OMA" id="YYNSASH"/>
<dbReference type="VEuPathDB" id="VectorBase:CQUJHB008291"/>
<feature type="compositionally biased region" description="Basic and acidic residues" evidence="1">
    <location>
        <begin position="333"/>
        <end position="342"/>
    </location>
</feature>
<accession>B0WYM4</accession>
<protein>
    <recommendedName>
        <fullName evidence="5">DDE-1 domain-containing protein</fullName>
    </recommendedName>
</protein>
<organism>
    <name type="scientific">Culex quinquefasciatus</name>
    <name type="common">Southern house mosquito</name>
    <name type="synonym">Culex pungens</name>
    <dbReference type="NCBI Taxonomy" id="7176"/>
    <lineage>
        <taxon>Eukaryota</taxon>
        <taxon>Metazoa</taxon>
        <taxon>Ecdysozoa</taxon>
        <taxon>Arthropoda</taxon>
        <taxon>Hexapoda</taxon>
        <taxon>Insecta</taxon>
        <taxon>Pterygota</taxon>
        <taxon>Neoptera</taxon>
        <taxon>Endopterygota</taxon>
        <taxon>Diptera</taxon>
        <taxon>Nematocera</taxon>
        <taxon>Culicoidea</taxon>
        <taxon>Culicidae</taxon>
        <taxon>Culicinae</taxon>
        <taxon>Culicini</taxon>
        <taxon>Culex</taxon>
        <taxon>Culex</taxon>
    </lineage>
</organism>
<evidence type="ECO:0008006" key="5">
    <source>
        <dbReference type="Google" id="ProtNLM"/>
    </source>
</evidence>
<evidence type="ECO:0000313" key="4">
    <source>
        <dbReference type="Proteomes" id="UP000002320"/>
    </source>
</evidence>
<feature type="region of interest" description="Disordered" evidence="1">
    <location>
        <begin position="383"/>
        <end position="439"/>
    </location>
</feature>